<dbReference type="EMBL" id="JAPDRQ010000205">
    <property type="protein sequence ID" value="KAJ9652297.1"/>
    <property type="molecule type" value="Genomic_DNA"/>
</dbReference>
<name>A0ACC2ZXC2_9EURO</name>
<protein>
    <submittedName>
        <fullName evidence="1">Uncharacterized protein</fullName>
    </submittedName>
</protein>
<organism evidence="1 2">
    <name type="scientific">Neophaeococcomyces mojaviensis</name>
    <dbReference type="NCBI Taxonomy" id="3383035"/>
    <lineage>
        <taxon>Eukaryota</taxon>
        <taxon>Fungi</taxon>
        <taxon>Dikarya</taxon>
        <taxon>Ascomycota</taxon>
        <taxon>Pezizomycotina</taxon>
        <taxon>Eurotiomycetes</taxon>
        <taxon>Chaetothyriomycetidae</taxon>
        <taxon>Chaetothyriales</taxon>
        <taxon>Chaetothyriales incertae sedis</taxon>
        <taxon>Neophaeococcomyces</taxon>
    </lineage>
</organism>
<dbReference type="Proteomes" id="UP001172386">
    <property type="component" value="Unassembled WGS sequence"/>
</dbReference>
<gene>
    <name evidence="1" type="ORF">H2198_008431</name>
</gene>
<proteinExistence type="predicted"/>
<accession>A0ACC2ZXC2</accession>
<evidence type="ECO:0000313" key="2">
    <source>
        <dbReference type="Proteomes" id="UP001172386"/>
    </source>
</evidence>
<comment type="caution">
    <text evidence="1">The sequence shown here is derived from an EMBL/GenBank/DDBJ whole genome shotgun (WGS) entry which is preliminary data.</text>
</comment>
<sequence>MPSSLTQRRPAASNLPTFELPPPSNLQFAAQQLGHKFPPLSGIVNGQSGHQALSLGNLPTPPSNSTPETNSSANNQGMPVLPYTPSFWQGAGSTPTGYGPGLTPQSWHNGPMFASRSVFSPLPGSLARHDHNSSAGGSVLPPPSYDISGVQPYGHTLPLASPASTQCAQPTVMSNPMLPNQGRPPSQRSPISPIDSVSKASSTPGLYAAMTSSATPQPPYGFQSSTPVSHSPHSASVPTSTISPPLSHGPIPQLQTQPSPFMKPPYPSYSLPAMPGPVLTNVNNPGSQMTMVGSLQAQMLPMHFNSGYAANPQLAYAQVRANSPQQAANQDRPFKCDECPQSFNRNHDLKRHKRIHLAVKPFPCQHCDKSFSRKDALKRHILVKGCGKSGEPETSAGDGVKSESGSDSHDHSNVNVAA</sequence>
<evidence type="ECO:0000313" key="1">
    <source>
        <dbReference type="EMBL" id="KAJ9652297.1"/>
    </source>
</evidence>
<reference evidence="1" key="1">
    <citation type="submission" date="2022-10" db="EMBL/GenBank/DDBJ databases">
        <title>Culturing micro-colonial fungi from biological soil crusts in the Mojave desert and describing Neophaeococcomyces mojavensis, and introducing the new genera and species Taxawa tesnikishii.</title>
        <authorList>
            <person name="Kurbessoian T."/>
            <person name="Stajich J.E."/>
        </authorList>
    </citation>
    <scope>NUCLEOTIDE SEQUENCE</scope>
    <source>
        <strain evidence="1">JES_112</strain>
    </source>
</reference>
<keyword evidence="2" id="KW-1185">Reference proteome</keyword>